<protein>
    <submittedName>
        <fullName evidence="4">DNA utilization protein GntX</fullName>
    </submittedName>
</protein>
<dbReference type="Pfam" id="PF00156">
    <property type="entry name" value="Pribosyltran"/>
    <property type="match status" value="1"/>
</dbReference>
<dbReference type="SUPFAM" id="SSF53271">
    <property type="entry name" value="PRTase-like"/>
    <property type="match status" value="1"/>
</dbReference>
<dbReference type="Proteomes" id="UP000746420">
    <property type="component" value="Unassembled WGS sequence"/>
</dbReference>
<evidence type="ECO:0000313" key="5">
    <source>
        <dbReference type="Proteomes" id="UP000746420"/>
    </source>
</evidence>
<evidence type="ECO:0000313" key="4">
    <source>
        <dbReference type="EMBL" id="MBV5095952.1"/>
    </source>
</evidence>
<dbReference type="PANTHER" id="PTHR47505:SF1">
    <property type="entry name" value="DNA UTILIZATION PROTEIN YHGH"/>
    <property type="match status" value="1"/>
</dbReference>
<evidence type="ECO:0000256" key="2">
    <source>
        <dbReference type="SAM" id="SignalP"/>
    </source>
</evidence>
<dbReference type="AlphaFoldDB" id="A0A949Q4Y3"/>
<dbReference type="InterPro" id="IPR051910">
    <property type="entry name" value="ComF/GntX_DNA_util-trans"/>
</dbReference>
<feature type="domain" description="Phosphoribosyltransferase" evidence="3">
    <location>
        <begin position="182"/>
        <end position="225"/>
    </location>
</feature>
<gene>
    <name evidence="4" type="primary">gntX</name>
    <name evidence="4" type="ORF">JZ788_09470</name>
</gene>
<dbReference type="InterPro" id="IPR029057">
    <property type="entry name" value="PRTase-like"/>
</dbReference>
<comment type="similarity">
    <text evidence="1">Belongs to the ComF/GntX family.</text>
</comment>
<dbReference type="Gene3D" id="3.40.50.2020">
    <property type="match status" value="1"/>
</dbReference>
<dbReference type="EMBL" id="JAGFEW010000018">
    <property type="protein sequence ID" value="MBV5095952.1"/>
    <property type="molecule type" value="Genomic_DNA"/>
</dbReference>
<organism evidence="4 5">
    <name type="scientific">Tenebrionicola larvae</name>
    <dbReference type="NCBI Taxonomy" id="2815733"/>
    <lineage>
        <taxon>Bacteria</taxon>
        <taxon>Pseudomonadati</taxon>
        <taxon>Pseudomonadota</taxon>
        <taxon>Gammaproteobacteria</taxon>
        <taxon>Enterobacterales</taxon>
        <taxon>Enterobacteriaceae</taxon>
        <taxon>Tenebrionibacter/Tenebrionicola group</taxon>
        <taxon>Tenebrionicola</taxon>
    </lineage>
</organism>
<dbReference type="CDD" id="cd06223">
    <property type="entry name" value="PRTases_typeI"/>
    <property type="match status" value="1"/>
</dbReference>
<feature type="chain" id="PRO_5037970832" evidence="2">
    <location>
        <begin position="19"/>
        <end position="227"/>
    </location>
</feature>
<keyword evidence="5" id="KW-1185">Reference proteome</keyword>
<dbReference type="NCBIfam" id="NF008616">
    <property type="entry name" value="PRK11595.1"/>
    <property type="match status" value="1"/>
</dbReference>
<dbReference type="RefSeq" id="WP_249938865.1">
    <property type="nucleotide sequence ID" value="NZ_JAGFEW010000018.1"/>
</dbReference>
<dbReference type="InterPro" id="IPR000836">
    <property type="entry name" value="PRTase_dom"/>
</dbReference>
<dbReference type="PANTHER" id="PTHR47505">
    <property type="entry name" value="DNA UTILIZATION PROTEIN YHGH"/>
    <property type="match status" value="1"/>
</dbReference>
<keyword evidence="2" id="KW-0732">Signal</keyword>
<proteinExistence type="inferred from homology"/>
<name>A0A949Q4Y3_9ENTR</name>
<reference evidence="4 5" key="1">
    <citation type="submission" date="2021-03" db="EMBL/GenBank/DDBJ databases">
        <title>Tenobrionicola molitorae gen. nov., sp. nov. and Tenobrionicola larvae sp. nov., isolated from larvae of the mealworm Tenobrio molitor L., a proposal to transfer Erwinia teleogrylli Liu et al. 2016 to a new genus Entomohabitans as Entomohabitans teleogrylli comb. nov.</title>
        <authorList>
            <person name="Lee S.D."/>
            <person name="Yang H.L."/>
            <person name="Kim I.S."/>
        </authorList>
    </citation>
    <scope>NUCLEOTIDE SEQUENCE [LARGE SCALE GENOMIC DNA]</scope>
    <source>
        <strain evidence="4 5">YMB-R21</strain>
    </source>
</reference>
<evidence type="ECO:0000256" key="1">
    <source>
        <dbReference type="ARBA" id="ARBA00008007"/>
    </source>
</evidence>
<feature type="signal peptide" evidence="2">
    <location>
        <begin position="1"/>
        <end position="18"/>
    </location>
</feature>
<evidence type="ECO:0000259" key="3">
    <source>
        <dbReference type="Pfam" id="PF00156"/>
    </source>
</evidence>
<sequence>MLTIPALCWLCASPLALAQHGFCSCCTRALLKSAPVCPRCGLPALSSQSPCGRCIQKPPLWQHMVAVGDYHAPLKTLAQRLKFRQTPALAAPLARLMLLRVHQARRERALALPELLVSVPLHRRRQWRRGYNQSALLAQPLAHWLGCRYETRALTRIKSTALQHRLSARLRARNLKNAFQLDLALKDRHIAIVDDIVTTGSTATEVARLLKRCGAASLQVWCLCRTL</sequence>
<accession>A0A949Q4Y3</accession>
<comment type="caution">
    <text evidence="4">The sequence shown here is derived from an EMBL/GenBank/DDBJ whole genome shotgun (WGS) entry which is preliminary data.</text>
</comment>